<dbReference type="OrthoDB" id="5775694at2759"/>
<dbReference type="InterPro" id="IPR012337">
    <property type="entry name" value="RNaseH-like_sf"/>
</dbReference>
<protein>
    <recommendedName>
        <fullName evidence="5">Exonuclease domain-containing protein</fullName>
    </recommendedName>
</protein>
<dbReference type="GO" id="GO:0000175">
    <property type="term" value="F:3'-5'-RNA exonuclease activity"/>
    <property type="evidence" value="ECO:0007669"/>
    <property type="project" value="InterPro"/>
</dbReference>
<dbReference type="SUPFAM" id="SSF53098">
    <property type="entry name" value="Ribonuclease H-like"/>
    <property type="match status" value="1"/>
</dbReference>
<dbReference type="InterPro" id="IPR051274">
    <property type="entry name" value="3-5_Exoribonuclease"/>
</dbReference>
<dbReference type="GO" id="GO:0003676">
    <property type="term" value="F:nucleic acid binding"/>
    <property type="evidence" value="ECO:0007669"/>
    <property type="project" value="InterPro"/>
</dbReference>
<organism evidence="6 7">
    <name type="scientific">Meloidogyne enterolobii</name>
    <name type="common">Root-knot nematode worm</name>
    <name type="synonym">Meloidogyne mayaguensis</name>
    <dbReference type="NCBI Taxonomy" id="390850"/>
    <lineage>
        <taxon>Eukaryota</taxon>
        <taxon>Metazoa</taxon>
        <taxon>Ecdysozoa</taxon>
        <taxon>Nematoda</taxon>
        <taxon>Chromadorea</taxon>
        <taxon>Rhabditida</taxon>
        <taxon>Tylenchina</taxon>
        <taxon>Tylenchomorpha</taxon>
        <taxon>Tylenchoidea</taxon>
        <taxon>Meloidogynidae</taxon>
        <taxon>Meloidogyninae</taxon>
        <taxon>Meloidogyne</taxon>
    </lineage>
</organism>
<dbReference type="EMBL" id="CAJEWN010000023">
    <property type="protein sequence ID" value="CAD2139250.1"/>
    <property type="molecule type" value="Genomic_DNA"/>
</dbReference>
<proteinExistence type="predicted"/>
<dbReference type="SMART" id="SM00479">
    <property type="entry name" value="EXOIII"/>
    <property type="match status" value="1"/>
</dbReference>
<keyword evidence="2" id="KW-0378">Hydrolase</keyword>
<dbReference type="PANTHER" id="PTHR23044">
    <property type="entry name" value="3'-5' EXONUCLEASE ERI1-RELATED"/>
    <property type="match status" value="1"/>
</dbReference>
<evidence type="ECO:0000256" key="1">
    <source>
        <dbReference type="ARBA" id="ARBA00022722"/>
    </source>
</evidence>
<dbReference type="CDD" id="cd06133">
    <property type="entry name" value="ERI-1_3'hExo_like"/>
    <property type="match status" value="1"/>
</dbReference>
<dbReference type="PANTHER" id="PTHR23044:SF61">
    <property type="entry name" value="3'-5' EXORIBONUCLEASE 1-RELATED"/>
    <property type="match status" value="1"/>
</dbReference>
<gene>
    <name evidence="6" type="ORF">MENT_LOCUS6064</name>
</gene>
<comment type="caution">
    <text evidence="6">The sequence shown here is derived from an EMBL/GenBank/DDBJ whole genome shotgun (WGS) entry which is preliminary data.</text>
</comment>
<feature type="compositionally biased region" description="Basic and acidic residues" evidence="4">
    <location>
        <begin position="324"/>
        <end position="344"/>
    </location>
</feature>
<keyword evidence="1" id="KW-0540">Nuclease</keyword>
<keyword evidence="3" id="KW-0269">Exonuclease</keyword>
<dbReference type="InterPro" id="IPR047201">
    <property type="entry name" value="ERI-1_3'hExo-like"/>
</dbReference>
<evidence type="ECO:0000256" key="2">
    <source>
        <dbReference type="ARBA" id="ARBA00022801"/>
    </source>
</evidence>
<dbReference type="Gene3D" id="3.30.420.10">
    <property type="entry name" value="Ribonuclease H-like superfamily/Ribonuclease H"/>
    <property type="match status" value="1"/>
</dbReference>
<evidence type="ECO:0000256" key="4">
    <source>
        <dbReference type="SAM" id="MobiDB-lite"/>
    </source>
</evidence>
<sequence length="389" mass="46088">MISERVEYLFEFLESMSDIELQREMKRIDKDSSKLKRSKMIATLKDHYRDELIELRRKYSTKKFYNYFIVIDFECSCEENNYDFEHEIIEFPAVLISVQSCKIIDKFHTFVRPSINPRLTEFCKDLTGITQENVDKAPTFPIALQLFRGWMAKHGLDGKRNMGNARRFCYVTDGPWDIGKFFQMECLRSNQSIPHDFRCFLNIRRSFVNFYTMQSQPQRYHCDGNSVHVVEETTTKEKLFPNGISLNIMLKHLNIQFTGREHCGMDDALNIAFILIKLLEENAELRVNEKLVRGKDVKDWQKLVFNEKTKAPSCIASVSSTELDGERKEEDSKKDPKTKEEKDENNGNVQVFVWKKWWDEMPYKLVRITRYEFLGDRHLECESCDEEDN</sequence>
<evidence type="ECO:0000313" key="7">
    <source>
        <dbReference type="Proteomes" id="UP000580250"/>
    </source>
</evidence>
<name>A0A6V7U1T8_MELEN</name>
<dbReference type="AlphaFoldDB" id="A0A6V7U1T8"/>
<reference evidence="6 7" key="1">
    <citation type="submission" date="2020-08" db="EMBL/GenBank/DDBJ databases">
        <authorList>
            <person name="Koutsovoulos G."/>
            <person name="Danchin GJ E."/>
        </authorList>
    </citation>
    <scope>NUCLEOTIDE SEQUENCE [LARGE SCALE GENOMIC DNA]</scope>
</reference>
<evidence type="ECO:0000256" key="3">
    <source>
        <dbReference type="ARBA" id="ARBA00022839"/>
    </source>
</evidence>
<dbReference type="Proteomes" id="UP000580250">
    <property type="component" value="Unassembled WGS sequence"/>
</dbReference>
<accession>A0A6V7U1T8</accession>
<evidence type="ECO:0000259" key="5">
    <source>
        <dbReference type="SMART" id="SM00479"/>
    </source>
</evidence>
<dbReference type="Pfam" id="PF00929">
    <property type="entry name" value="RNase_T"/>
    <property type="match status" value="1"/>
</dbReference>
<dbReference type="InterPro" id="IPR013520">
    <property type="entry name" value="Ribonucl_H"/>
</dbReference>
<feature type="region of interest" description="Disordered" evidence="4">
    <location>
        <begin position="319"/>
        <end position="344"/>
    </location>
</feature>
<feature type="domain" description="Exonuclease" evidence="5">
    <location>
        <begin position="67"/>
        <end position="284"/>
    </location>
</feature>
<evidence type="ECO:0000313" key="6">
    <source>
        <dbReference type="EMBL" id="CAD2139250.1"/>
    </source>
</evidence>
<dbReference type="InterPro" id="IPR036397">
    <property type="entry name" value="RNaseH_sf"/>
</dbReference>
<dbReference type="GO" id="GO:0005737">
    <property type="term" value="C:cytoplasm"/>
    <property type="evidence" value="ECO:0007669"/>
    <property type="project" value="TreeGrafter"/>
</dbReference>